<keyword evidence="2" id="KW-1185">Reference proteome</keyword>
<evidence type="ECO:0000313" key="1">
    <source>
        <dbReference type="EMBL" id="CAG8679320.1"/>
    </source>
</evidence>
<evidence type="ECO:0000313" key="2">
    <source>
        <dbReference type="Proteomes" id="UP000789525"/>
    </source>
</evidence>
<name>A0ACA9NVG5_9GLOM</name>
<protein>
    <submittedName>
        <fullName evidence="1">12244_t:CDS:1</fullName>
    </submittedName>
</protein>
<organism evidence="1 2">
    <name type="scientific">Acaulospora colombiana</name>
    <dbReference type="NCBI Taxonomy" id="27376"/>
    <lineage>
        <taxon>Eukaryota</taxon>
        <taxon>Fungi</taxon>
        <taxon>Fungi incertae sedis</taxon>
        <taxon>Mucoromycota</taxon>
        <taxon>Glomeromycotina</taxon>
        <taxon>Glomeromycetes</taxon>
        <taxon>Diversisporales</taxon>
        <taxon>Acaulosporaceae</taxon>
        <taxon>Acaulospora</taxon>
    </lineage>
</organism>
<comment type="caution">
    <text evidence="1">The sequence shown here is derived from an EMBL/GenBank/DDBJ whole genome shotgun (WGS) entry which is preliminary data.</text>
</comment>
<sequence>MTPDGDLTNLRVVPFGMIPFDSVYAIATPEGDLIIFDPDLLSDTGGANALVFCVPSVEMVDATFLDKSVFQRFAESS</sequence>
<gene>
    <name evidence="1" type="ORF">ACOLOM_LOCUS9267</name>
</gene>
<dbReference type="EMBL" id="CAJVPT010026427">
    <property type="protein sequence ID" value="CAG8679320.1"/>
    <property type="molecule type" value="Genomic_DNA"/>
</dbReference>
<reference evidence="1" key="1">
    <citation type="submission" date="2021-06" db="EMBL/GenBank/DDBJ databases">
        <authorList>
            <person name="Kallberg Y."/>
            <person name="Tangrot J."/>
            <person name="Rosling A."/>
        </authorList>
    </citation>
    <scope>NUCLEOTIDE SEQUENCE</scope>
    <source>
        <strain evidence="1">CL356</strain>
    </source>
</reference>
<accession>A0ACA9NVG5</accession>
<dbReference type="Proteomes" id="UP000789525">
    <property type="component" value="Unassembled WGS sequence"/>
</dbReference>
<proteinExistence type="predicted"/>